<feature type="domain" description="P-type ATPase A" evidence="11">
    <location>
        <begin position="229"/>
        <end position="319"/>
    </location>
</feature>
<dbReference type="HOGENOM" id="CLU_001771_0_2_1"/>
<feature type="transmembrane region" description="Helical" evidence="10">
    <location>
        <begin position="135"/>
        <end position="155"/>
    </location>
</feature>
<dbReference type="Proteomes" id="UP000054097">
    <property type="component" value="Unassembled WGS sequence"/>
</dbReference>
<feature type="transmembrane region" description="Helical" evidence="10">
    <location>
        <begin position="50"/>
        <end position="71"/>
    </location>
</feature>
<reference evidence="13" key="2">
    <citation type="submission" date="2015-01" db="EMBL/GenBank/DDBJ databases">
        <title>Evolutionary Origins and Diversification of the Mycorrhizal Mutualists.</title>
        <authorList>
            <consortium name="DOE Joint Genome Institute"/>
            <consortium name="Mycorrhizal Genomics Consortium"/>
            <person name="Kohler A."/>
            <person name="Kuo A."/>
            <person name="Nagy L.G."/>
            <person name="Floudas D."/>
            <person name="Copeland A."/>
            <person name="Barry K.W."/>
            <person name="Cichocki N."/>
            <person name="Veneault-Fourrey C."/>
            <person name="LaButti K."/>
            <person name="Lindquist E.A."/>
            <person name="Lipzen A."/>
            <person name="Lundell T."/>
            <person name="Morin E."/>
            <person name="Murat C."/>
            <person name="Riley R."/>
            <person name="Ohm R."/>
            <person name="Sun H."/>
            <person name="Tunlid A."/>
            <person name="Henrissat B."/>
            <person name="Grigoriev I.V."/>
            <person name="Hibbett D.S."/>
            <person name="Martin F."/>
        </authorList>
    </citation>
    <scope>NUCLEOTIDE SEQUENCE [LARGE SCALE GENOMIC DNA]</scope>
    <source>
        <strain evidence="13">MAFF 305830</strain>
    </source>
</reference>
<evidence type="ECO:0000256" key="5">
    <source>
        <dbReference type="ARBA" id="ARBA00022741"/>
    </source>
</evidence>
<dbReference type="SFLD" id="SFLDF00027">
    <property type="entry name" value="p-type_atpase"/>
    <property type="match status" value="1"/>
</dbReference>
<dbReference type="GO" id="GO:0016020">
    <property type="term" value="C:membrane"/>
    <property type="evidence" value="ECO:0007669"/>
    <property type="project" value="UniProtKB-SubCell"/>
</dbReference>
<evidence type="ECO:0000313" key="12">
    <source>
        <dbReference type="EMBL" id="KIM32729.1"/>
    </source>
</evidence>
<feature type="transmembrane region" description="Helical" evidence="10">
    <location>
        <begin position="381"/>
        <end position="404"/>
    </location>
</feature>
<keyword evidence="9 10" id="KW-0472">Membrane</keyword>
<dbReference type="GO" id="GO:0055070">
    <property type="term" value="P:copper ion homeostasis"/>
    <property type="evidence" value="ECO:0007669"/>
    <property type="project" value="TreeGrafter"/>
</dbReference>
<dbReference type="FunFam" id="2.70.150.10:FF:000002">
    <property type="entry name" value="Copper-transporting ATPase 1, putative"/>
    <property type="match status" value="1"/>
</dbReference>
<organism evidence="12 13">
    <name type="scientific">Serendipita vermifera MAFF 305830</name>
    <dbReference type="NCBI Taxonomy" id="933852"/>
    <lineage>
        <taxon>Eukaryota</taxon>
        <taxon>Fungi</taxon>
        <taxon>Dikarya</taxon>
        <taxon>Basidiomycota</taxon>
        <taxon>Agaricomycotina</taxon>
        <taxon>Agaricomycetes</taxon>
        <taxon>Sebacinales</taxon>
        <taxon>Serendipitaceae</taxon>
        <taxon>Serendipita</taxon>
    </lineage>
</organism>
<dbReference type="PROSITE" id="PS00154">
    <property type="entry name" value="ATPASE_E1_E2"/>
    <property type="match status" value="1"/>
</dbReference>
<dbReference type="InterPro" id="IPR023298">
    <property type="entry name" value="ATPase_P-typ_TM_dom_sf"/>
</dbReference>
<dbReference type="InterPro" id="IPR023214">
    <property type="entry name" value="HAD_sf"/>
</dbReference>
<dbReference type="InterPro" id="IPR008250">
    <property type="entry name" value="ATPase_P-typ_transduc_dom_A_sf"/>
</dbReference>
<dbReference type="NCBIfam" id="TIGR01494">
    <property type="entry name" value="ATPase_P-type"/>
    <property type="match status" value="1"/>
</dbReference>
<feature type="transmembrane region" description="Helical" evidence="10">
    <location>
        <begin position="91"/>
        <end position="114"/>
    </location>
</feature>
<dbReference type="SFLD" id="SFLDG00002">
    <property type="entry name" value="C1.7:_P-type_atpase_like"/>
    <property type="match status" value="1"/>
</dbReference>
<dbReference type="SUPFAM" id="SSF81660">
    <property type="entry name" value="Metal cation-transporting ATPase, ATP-binding domain N"/>
    <property type="match status" value="1"/>
</dbReference>
<dbReference type="Pfam" id="PF00122">
    <property type="entry name" value="E1-E2_ATPase"/>
    <property type="match status" value="1"/>
</dbReference>
<dbReference type="InterPro" id="IPR023299">
    <property type="entry name" value="ATPase_P-typ_cyto_dom_N"/>
</dbReference>
<dbReference type="AlphaFoldDB" id="A0A0C3BKZ3"/>
<dbReference type="Pfam" id="PF00702">
    <property type="entry name" value="Hydrolase"/>
    <property type="match status" value="1"/>
</dbReference>
<dbReference type="InterPro" id="IPR059000">
    <property type="entry name" value="ATPase_P-type_domA"/>
</dbReference>
<evidence type="ECO:0000256" key="4">
    <source>
        <dbReference type="ARBA" id="ARBA00022723"/>
    </source>
</evidence>
<evidence type="ECO:0000313" key="13">
    <source>
        <dbReference type="Proteomes" id="UP000054097"/>
    </source>
</evidence>
<dbReference type="GO" id="GO:0005524">
    <property type="term" value="F:ATP binding"/>
    <property type="evidence" value="ECO:0007669"/>
    <property type="project" value="UniProtKB-UniRule"/>
</dbReference>
<dbReference type="NCBIfam" id="TIGR01525">
    <property type="entry name" value="ATPase-IB_hvy"/>
    <property type="match status" value="1"/>
</dbReference>
<dbReference type="Gene3D" id="3.40.50.1000">
    <property type="entry name" value="HAD superfamily/HAD-like"/>
    <property type="match status" value="1"/>
</dbReference>
<dbReference type="STRING" id="933852.A0A0C3BKZ3"/>
<evidence type="ECO:0000256" key="3">
    <source>
        <dbReference type="ARBA" id="ARBA00022692"/>
    </source>
</evidence>
<feature type="transmembrane region" description="Helical" evidence="10">
    <location>
        <begin position="175"/>
        <end position="192"/>
    </location>
</feature>
<evidence type="ECO:0000259" key="11">
    <source>
        <dbReference type="Pfam" id="PF00122"/>
    </source>
</evidence>
<feature type="non-terminal residue" evidence="12">
    <location>
        <position position="1"/>
    </location>
</feature>
<dbReference type="InterPro" id="IPR044492">
    <property type="entry name" value="P_typ_ATPase_HD_dom"/>
</dbReference>
<dbReference type="SFLD" id="SFLDS00003">
    <property type="entry name" value="Haloacid_Dehalogenase"/>
    <property type="match status" value="1"/>
</dbReference>
<keyword evidence="3 10" id="KW-0812">Transmembrane</keyword>
<dbReference type="GO" id="GO:0005507">
    <property type="term" value="F:copper ion binding"/>
    <property type="evidence" value="ECO:0007669"/>
    <property type="project" value="TreeGrafter"/>
</dbReference>
<keyword evidence="4 10" id="KW-0479">Metal-binding</keyword>
<comment type="subcellular location">
    <subcellularLocation>
        <location evidence="1">Membrane</location>
        <topology evidence="1">Multi-pass membrane protein</topology>
    </subcellularLocation>
</comment>
<dbReference type="OrthoDB" id="432719at2759"/>
<dbReference type="InterPro" id="IPR036412">
    <property type="entry name" value="HAD-like_sf"/>
</dbReference>
<name>A0A0C3BKZ3_SERVB</name>
<accession>A0A0C3BKZ3</accession>
<evidence type="ECO:0000256" key="7">
    <source>
        <dbReference type="ARBA" id="ARBA00022967"/>
    </source>
</evidence>
<feature type="transmembrane region" description="Helical" evidence="10">
    <location>
        <begin position="742"/>
        <end position="763"/>
    </location>
</feature>
<keyword evidence="6 10" id="KW-0067">ATP-binding</keyword>
<dbReference type="EMBL" id="KN824279">
    <property type="protein sequence ID" value="KIM32729.1"/>
    <property type="molecule type" value="Genomic_DNA"/>
</dbReference>
<evidence type="ECO:0000256" key="9">
    <source>
        <dbReference type="ARBA" id="ARBA00023136"/>
    </source>
</evidence>
<keyword evidence="8 10" id="KW-1133">Transmembrane helix</keyword>
<dbReference type="Gene3D" id="2.70.150.10">
    <property type="entry name" value="Calcium-transporting ATPase, cytoplasmic transduction domain A"/>
    <property type="match status" value="1"/>
</dbReference>
<dbReference type="SUPFAM" id="SSF81653">
    <property type="entry name" value="Calcium ATPase, transduction domain A"/>
    <property type="match status" value="1"/>
</dbReference>
<dbReference type="InterPro" id="IPR001757">
    <property type="entry name" value="P_typ_ATPase"/>
</dbReference>
<evidence type="ECO:0000256" key="2">
    <source>
        <dbReference type="ARBA" id="ARBA00006024"/>
    </source>
</evidence>
<evidence type="ECO:0000256" key="8">
    <source>
        <dbReference type="ARBA" id="ARBA00022989"/>
    </source>
</evidence>
<evidence type="ECO:0000256" key="1">
    <source>
        <dbReference type="ARBA" id="ARBA00004141"/>
    </source>
</evidence>
<proteinExistence type="inferred from homology"/>
<dbReference type="PRINTS" id="PR00119">
    <property type="entry name" value="CATATPASE"/>
</dbReference>
<dbReference type="InterPro" id="IPR018303">
    <property type="entry name" value="ATPase_P-typ_P_site"/>
</dbReference>
<keyword evidence="7" id="KW-1278">Translocase</keyword>
<dbReference type="InterPro" id="IPR027256">
    <property type="entry name" value="P-typ_ATPase_IB"/>
</dbReference>
<sequence length="781" mass="85094">LRYIPSYSLNIRSILSGVPRPMTAVFHQRPSVHSRSREIQRKEARDTLRLFLASTLFAIPTFVIGVVGMLLLPKSNPFRQWCEGTGWWGGVSRAVLLLWILATCVQFGIARIFFVHGWQSLRFRRSWSTIFRFGNMNLLVALSTGVAYVASVVMMVLDIRNTEMLMMNHTDMQTYFDSCVFLTFFILAGKALEARAKLKTGDAIAMLGELRPERALLLKDTPESPVDLQTQQAEDISVDLLEIGDHIVVRPGSTPPADGTILEGSTTVNESSLTGESIPVLKQPGDTLLTGTMVISSPVVMRVDHLGDETMLQQIVRAVGESQGGKAPMEELADKITSVFVPVIIYLSLIVSAIWLSLALSPNGIPISYLEMHKTSPADRVFFALGFAIAVLAIACPCGIGLAAPAAQAVGAGMAARAGILAQGGGIAFQLATCVDTVVFDKTGTLTQGVPSVVGMRRFRDDEWLLRAVHAIEQTSSHPLATALVRYSDEQKGENEKPDETQSVDVMSIDEIPGKGTLGRIQIKDQTFSFRLGNQTLIGDTPHSAQEQAEVDAWKRQGYSIVYFALSRVEDPQAIPEEVSTAFSMAAIFAIADPVRPEAKGVIAALKRSGKRVYMLSGDNVVTATTIGRELGIESDRIVAGVLPTEKARYIHDLKEKKLEKPGRLPWSKPRATRSVVMFAGDGLNDSAAVAEADVGIAFAHGSQITLTSASFVLLQTQAPLQGVLDLLNLSKKVYRRQKFNFGWAMVYNIILIPLAAGAFYPLNRTRIPPVWSALAMALSR</sequence>
<dbReference type="PANTHER" id="PTHR43520">
    <property type="entry name" value="ATP7, ISOFORM B"/>
    <property type="match status" value="1"/>
</dbReference>
<evidence type="ECO:0000256" key="10">
    <source>
        <dbReference type="RuleBase" id="RU362081"/>
    </source>
</evidence>
<dbReference type="PANTHER" id="PTHR43520:SF32">
    <property type="entry name" value="COPPER RESISTANCE P-TYPE ATPASE (EUROFUNG)"/>
    <property type="match status" value="1"/>
</dbReference>
<keyword evidence="5 10" id="KW-0547">Nucleotide-binding</keyword>
<gene>
    <name evidence="12" type="ORF">M408DRAFT_62112</name>
</gene>
<dbReference type="SUPFAM" id="SSF56784">
    <property type="entry name" value="HAD-like"/>
    <property type="match status" value="1"/>
</dbReference>
<dbReference type="GO" id="GO:0016887">
    <property type="term" value="F:ATP hydrolysis activity"/>
    <property type="evidence" value="ECO:0007669"/>
    <property type="project" value="InterPro"/>
</dbReference>
<keyword evidence="13" id="KW-1185">Reference proteome</keyword>
<comment type="similarity">
    <text evidence="2 10">Belongs to the cation transport ATPase (P-type) (TC 3.A.3) family. Type IB subfamily.</text>
</comment>
<dbReference type="GO" id="GO:0043682">
    <property type="term" value="F:P-type divalent copper transporter activity"/>
    <property type="evidence" value="ECO:0007669"/>
    <property type="project" value="TreeGrafter"/>
</dbReference>
<dbReference type="SUPFAM" id="SSF81665">
    <property type="entry name" value="Calcium ATPase, transmembrane domain M"/>
    <property type="match status" value="1"/>
</dbReference>
<evidence type="ECO:0000256" key="6">
    <source>
        <dbReference type="ARBA" id="ARBA00022840"/>
    </source>
</evidence>
<reference evidence="12 13" key="1">
    <citation type="submission" date="2014-04" db="EMBL/GenBank/DDBJ databases">
        <authorList>
            <consortium name="DOE Joint Genome Institute"/>
            <person name="Kuo A."/>
            <person name="Zuccaro A."/>
            <person name="Kohler A."/>
            <person name="Nagy L.G."/>
            <person name="Floudas D."/>
            <person name="Copeland A."/>
            <person name="Barry K.W."/>
            <person name="Cichocki N."/>
            <person name="Veneault-Fourrey C."/>
            <person name="LaButti K."/>
            <person name="Lindquist E.A."/>
            <person name="Lipzen A."/>
            <person name="Lundell T."/>
            <person name="Morin E."/>
            <person name="Murat C."/>
            <person name="Sun H."/>
            <person name="Tunlid A."/>
            <person name="Henrissat B."/>
            <person name="Grigoriev I.V."/>
            <person name="Hibbett D.S."/>
            <person name="Martin F."/>
            <person name="Nordberg H.P."/>
            <person name="Cantor M.N."/>
            <person name="Hua S.X."/>
        </authorList>
    </citation>
    <scope>NUCLEOTIDE SEQUENCE [LARGE SCALE GENOMIC DNA]</scope>
    <source>
        <strain evidence="12 13">MAFF 305830</strain>
    </source>
</reference>
<feature type="transmembrane region" description="Helical" evidence="10">
    <location>
        <begin position="339"/>
        <end position="361"/>
    </location>
</feature>
<protein>
    <recommendedName>
        <fullName evidence="11">P-type ATPase A domain-containing protein</fullName>
    </recommendedName>
</protein>
<dbReference type="Gene3D" id="3.40.1110.10">
    <property type="entry name" value="Calcium-transporting ATPase, cytoplasmic domain N"/>
    <property type="match status" value="1"/>
</dbReference>